<protein>
    <submittedName>
        <fullName evidence="1">Uncharacterized protein</fullName>
    </submittedName>
</protein>
<evidence type="ECO:0000313" key="1">
    <source>
        <dbReference type="EMBL" id="JAH88462.1"/>
    </source>
</evidence>
<dbReference type="EMBL" id="GBXM01020115">
    <property type="protein sequence ID" value="JAH88462.1"/>
    <property type="molecule type" value="Transcribed_RNA"/>
</dbReference>
<reference evidence="1" key="2">
    <citation type="journal article" date="2015" name="Fish Shellfish Immunol.">
        <title>Early steps in the European eel (Anguilla anguilla)-Vibrio vulnificus interaction in the gills: Role of the RtxA13 toxin.</title>
        <authorList>
            <person name="Callol A."/>
            <person name="Pajuelo D."/>
            <person name="Ebbesson L."/>
            <person name="Teles M."/>
            <person name="MacKenzie S."/>
            <person name="Amaro C."/>
        </authorList>
    </citation>
    <scope>NUCLEOTIDE SEQUENCE</scope>
</reference>
<accession>A0A0E9WDP6</accession>
<reference evidence="1" key="1">
    <citation type="submission" date="2014-11" db="EMBL/GenBank/DDBJ databases">
        <authorList>
            <person name="Amaro Gonzalez C."/>
        </authorList>
    </citation>
    <scope>NUCLEOTIDE SEQUENCE</scope>
</reference>
<dbReference type="AlphaFoldDB" id="A0A0E9WDP6"/>
<proteinExistence type="predicted"/>
<sequence length="37" mass="4314">MIVYLLKKVGCVIMFNGATLKLEVQFLKYYITLLPLH</sequence>
<name>A0A0E9WDP6_ANGAN</name>
<organism evidence="1">
    <name type="scientific">Anguilla anguilla</name>
    <name type="common">European freshwater eel</name>
    <name type="synonym">Muraena anguilla</name>
    <dbReference type="NCBI Taxonomy" id="7936"/>
    <lineage>
        <taxon>Eukaryota</taxon>
        <taxon>Metazoa</taxon>
        <taxon>Chordata</taxon>
        <taxon>Craniata</taxon>
        <taxon>Vertebrata</taxon>
        <taxon>Euteleostomi</taxon>
        <taxon>Actinopterygii</taxon>
        <taxon>Neopterygii</taxon>
        <taxon>Teleostei</taxon>
        <taxon>Anguilliformes</taxon>
        <taxon>Anguillidae</taxon>
        <taxon>Anguilla</taxon>
    </lineage>
</organism>